<organism evidence="1 2">
    <name type="scientific">Methanosalsum zhilinae (strain DSM 4017 / NBRC 107636 / OCM 62 / WeN5)</name>
    <name type="common">Methanohalophilus zhilinae</name>
    <dbReference type="NCBI Taxonomy" id="679901"/>
    <lineage>
        <taxon>Archaea</taxon>
        <taxon>Methanobacteriati</taxon>
        <taxon>Methanobacteriota</taxon>
        <taxon>Stenosarchaea group</taxon>
        <taxon>Methanomicrobia</taxon>
        <taxon>Methanosarcinales</taxon>
        <taxon>Methanosarcinaceae</taxon>
        <taxon>Methanosalsum</taxon>
    </lineage>
</organism>
<dbReference type="HOGENOM" id="CLU_201191_0_0_2"/>
<dbReference type="GeneID" id="10823418"/>
<protein>
    <submittedName>
        <fullName evidence="1">Uncharacterized protein</fullName>
    </submittedName>
</protein>
<dbReference type="KEGG" id="mzh:Mzhil_1777"/>
<proteinExistence type="predicted"/>
<evidence type="ECO:0000313" key="1">
    <source>
        <dbReference type="EMBL" id="AEH61612.1"/>
    </source>
</evidence>
<keyword evidence="2" id="KW-1185">Reference proteome</keyword>
<dbReference type="EMBL" id="CP002101">
    <property type="protein sequence ID" value="AEH61612.1"/>
    <property type="molecule type" value="Genomic_DNA"/>
</dbReference>
<dbReference type="OrthoDB" id="124808at2157"/>
<name>F7XQE1_METZD</name>
<reference evidence="1" key="1">
    <citation type="submission" date="2010-07" db="EMBL/GenBank/DDBJ databases">
        <title>The complete genome of Methanosalsum zhilinae DSM 4017.</title>
        <authorList>
            <consortium name="US DOE Joint Genome Institute (JGI-PGF)"/>
            <person name="Lucas S."/>
            <person name="Copeland A."/>
            <person name="Lapidus A."/>
            <person name="Glavina del Rio T."/>
            <person name="Dalin E."/>
            <person name="Tice H."/>
            <person name="Bruce D."/>
            <person name="Goodwin L."/>
            <person name="Pitluck S."/>
            <person name="Kyrpides N."/>
            <person name="Mavromatis K."/>
            <person name="Ovchinnikova G."/>
            <person name="Daligault H."/>
            <person name="Detter J.C."/>
            <person name="Han C."/>
            <person name="Tapia R."/>
            <person name="Larimer F."/>
            <person name="Land M."/>
            <person name="Hauser L."/>
            <person name="Markowitz V."/>
            <person name="Cheng J.-F."/>
            <person name="Hugenholtz P."/>
            <person name="Woyke T."/>
            <person name="Wu D."/>
            <person name="Spring S."/>
            <person name="Schueler E."/>
            <person name="Brambilla E."/>
            <person name="Klenk H.-P."/>
            <person name="Eisen J.A."/>
        </authorList>
    </citation>
    <scope>NUCLEOTIDE SEQUENCE</scope>
    <source>
        <strain evidence="1">DSM 4017</strain>
    </source>
</reference>
<accession>F7XQE1</accession>
<dbReference type="AlphaFoldDB" id="F7XQE1"/>
<sequence length="64" mass="7191">MVWSFSKLSEENIKEITDLEKEMGITLLAFSDMVKAAELTDSQLKKINDLEDKLGMSLVAVQSK</sequence>
<dbReference type="STRING" id="679901.Mzhil_1777"/>
<dbReference type="RefSeq" id="WP_013899048.1">
    <property type="nucleotide sequence ID" value="NC_015676.1"/>
</dbReference>
<dbReference type="Proteomes" id="UP000006622">
    <property type="component" value="Chromosome"/>
</dbReference>
<evidence type="ECO:0000313" key="2">
    <source>
        <dbReference type="Proteomes" id="UP000006622"/>
    </source>
</evidence>
<gene>
    <name evidence="1" type="ordered locus">Mzhil_1777</name>
</gene>